<evidence type="ECO:0000313" key="3">
    <source>
        <dbReference type="Proteomes" id="UP000669179"/>
    </source>
</evidence>
<dbReference type="RefSeq" id="WP_208253285.1">
    <property type="nucleotide sequence ID" value="NZ_JAGEOJ010000001.1"/>
</dbReference>
<dbReference type="SUPFAM" id="SSF54427">
    <property type="entry name" value="NTF2-like"/>
    <property type="match status" value="1"/>
</dbReference>
<proteinExistence type="predicted"/>
<dbReference type="Pfam" id="PF12680">
    <property type="entry name" value="SnoaL_2"/>
    <property type="match status" value="1"/>
</dbReference>
<organism evidence="2 3">
    <name type="scientific">Actinomadura barringtoniae</name>
    <dbReference type="NCBI Taxonomy" id="1427535"/>
    <lineage>
        <taxon>Bacteria</taxon>
        <taxon>Bacillati</taxon>
        <taxon>Actinomycetota</taxon>
        <taxon>Actinomycetes</taxon>
        <taxon>Streptosporangiales</taxon>
        <taxon>Thermomonosporaceae</taxon>
        <taxon>Actinomadura</taxon>
    </lineage>
</organism>
<sequence>MNAQTLATSYLTALEAADLDALLTLFHPDAVVHSPLYGPTPAGDFYPRLLADTGRSSLHLRGVTEGPNLVAIWFRFDWTLPSGAPADFECVDVLELGDDDRIRTLRIFYDTVTARPAFEEETGTSWRG</sequence>
<dbReference type="InterPro" id="IPR037401">
    <property type="entry name" value="SnoaL-like"/>
</dbReference>
<feature type="domain" description="SnoaL-like" evidence="1">
    <location>
        <begin position="8"/>
        <end position="103"/>
    </location>
</feature>
<dbReference type="AlphaFoldDB" id="A0A939P5Q4"/>
<dbReference type="InterPro" id="IPR032710">
    <property type="entry name" value="NTF2-like_dom_sf"/>
</dbReference>
<dbReference type="Proteomes" id="UP000669179">
    <property type="component" value="Unassembled WGS sequence"/>
</dbReference>
<reference evidence="2" key="1">
    <citation type="submission" date="2021-03" db="EMBL/GenBank/DDBJ databases">
        <authorList>
            <person name="Kanchanasin P."/>
            <person name="Saeng-In P."/>
            <person name="Phongsopitanun W."/>
            <person name="Yuki M."/>
            <person name="Kudo T."/>
            <person name="Ohkuma M."/>
            <person name="Tanasupawat S."/>
        </authorList>
    </citation>
    <scope>NUCLEOTIDE SEQUENCE</scope>
    <source>
        <strain evidence="2">GKU 128</strain>
    </source>
</reference>
<gene>
    <name evidence="2" type="ORF">J4573_01105</name>
</gene>
<comment type="caution">
    <text evidence="2">The sequence shown here is derived from an EMBL/GenBank/DDBJ whole genome shotgun (WGS) entry which is preliminary data.</text>
</comment>
<name>A0A939P5Q4_9ACTN</name>
<dbReference type="Gene3D" id="3.10.450.50">
    <property type="match status" value="1"/>
</dbReference>
<protein>
    <submittedName>
        <fullName evidence="2">Nuclear transport factor 2 family protein</fullName>
    </submittedName>
</protein>
<keyword evidence="3" id="KW-1185">Reference proteome</keyword>
<evidence type="ECO:0000259" key="1">
    <source>
        <dbReference type="Pfam" id="PF12680"/>
    </source>
</evidence>
<dbReference type="EMBL" id="JAGEOJ010000001">
    <property type="protein sequence ID" value="MBO2445678.1"/>
    <property type="molecule type" value="Genomic_DNA"/>
</dbReference>
<accession>A0A939P5Q4</accession>
<evidence type="ECO:0000313" key="2">
    <source>
        <dbReference type="EMBL" id="MBO2445678.1"/>
    </source>
</evidence>